<comment type="caution">
    <text evidence="3">The sequence shown here is derived from an EMBL/GenBank/DDBJ whole genome shotgun (WGS) entry which is preliminary data.</text>
</comment>
<dbReference type="Proteomes" id="UP000197208">
    <property type="component" value="Unassembled WGS sequence"/>
</dbReference>
<evidence type="ECO:0000256" key="1">
    <source>
        <dbReference type="SAM" id="MobiDB-lite"/>
    </source>
</evidence>
<feature type="chain" id="PRO_5012647934" description="DUF2680 domain-containing protein" evidence="2">
    <location>
        <begin position="27"/>
        <end position="176"/>
    </location>
</feature>
<gene>
    <name evidence="3" type="ORF">CBQ26_05665</name>
</gene>
<accession>A0A246BPX5</accession>
<proteinExistence type="predicted"/>
<evidence type="ECO:0008006" key="5">
    <source>
        <dbReference type="Google" id="ProtNLM"/>
    </source>
</evidence>
<feature type="compositionally biased region" description="Low complexity" evidence="1">
    <location>
        <begin position="146"/>
        <end position="176"/>
    </location>
</feature>
<feature type="region of interest" description="Disordered" evidence="1">
    <location>
        <begin position="40"/>
        <end position="62"/>
    </location>
</feature>
<dbReference type="AlphaFoldDB" id="A0A246BPX5"/>
<reference evidence="3 4" key="1">
    <citation type="submission" date="2017-05" db="EMBL/GenBank/DDBJ databases">
        <title>De novo genome assembly of Deniococcus indicus strain DR1.</title>
        <authorList>
            <person name="Chauhan D."/>
            <person name="Yennamalli R.M."/>
            <person name="Priyadarshini R."/>
        </authorList>
    </citation>
    <scope>NUCLEOTIDE SEQUENCE [LARGE SCALE GENOMIC DNA]</scope>
    <source>
        <strain evidence="3 4">DR1</strain>
    </source>
</reference>
<dbReference type="EMBL" id="NHMK01000009">
    <property type="protein sequence ID" value="OWL97739.1"/>
    <property type="molecule type" value="Genomic_DNA"/>
</dbReference>
<evidence type="ECO:0000313" key="3">
    <source>
        <dbReference type="EMBL" id="OWL97739.1"/>
    </source>
</evidence>
<sequence>MNNPLKNRLPLIAFAALPLTIGLGFAQNSATTADTTAGITAQAQPGTQRNQTQGQQDRAARNATNHADTFLKNLATQLNTTPEKLKAAAVKAGNATIDAAVKAGDIPADRAADMKARLAENPFGFGGGRGHGMRGDHGPRDGQRGPRGQQPGAPAGNAGQDQGAAQQGSAADTSGT</sequence>
<feature type="compositionally biased region" description="Basic and acidic residues" evidence="1">
    <location>
        <begin position="133"/>
        <end position="144"/>
    </location>
</feature>
<evidence type="ECO:0000313" key="4">
    <source>
        <dbReference type="Proteomes" id="UP000197208"/>
    </source>
</evidence>
<organism evidence="3 4">
    <name type="scientific">Deinococcus indicus</name>
    <dbReference type="NCBI Taxonomy" id="223556"/>
    <lineage>
        <taxon>Bacteria</taxon>
        <taxon>Thermotogati</taxon>
        <taxon>Deinococcota</taxon>
        <taxon>Deinococci</taxon>
        <taxon>Deinococcales</taxon>
        <taxon>Deinococcaceae</taxon>
        <taxon>Deinococcus</taxon>
    </lineage>
</organism>
<evidence type="ECO:0000256" key="2">
    <source>
        <dbReference type="SAM" id="SignalP"/>
    </source>
</evidence>
<feature type="compositionally biased region" description="Polar residues" evidence="1">
    <location>
        <begin position="44"/>
        <end position="62"/>
    </location>
</feature>
<feature type="region of interest" description="Disordered" evidence="1">
    <location>
        <begin position="120"/>
        <end position="176"/>
    </location>
</feature>
<keyword evidence="4" id="KW-1185">Reference proteome</keyword>
<dbReference type="OrthoDB" id="73244at2"/>
<dbReference type="RefSeq" id="WP_088247544.1">
    <property type="nucleotide sequence ID" value="NZ_BNAM01000002.1"/>
</dbReference>
<protein>
    <recommendedName>
        <fullName evidence="5">DUF2680 domain-containing protein</fullName>
    </recommendedName>
</protein>
<feature type="signal peptide" evidence="2">
    <location>
        <begin position="1"/>
        <end position="26"/>
    </location>
</feature>
<keyword evidence="2" id="KW-0732">Signal</keyword>
<name>A0A246BPX5_9DEIO</name>